<evidence type="ECO:0000313" key="3">
    <source>
        <dbReference type="Proteomes" id="UP001390339"/>
    </source>
</evidence>
<name>A0ABR2HKV7_9PEZI</name>
<dbReference type="SMART" id="SM00248">
    <property type="entry name" value="ANK"/>
    <property type="match status" value="2"/>
</dbReference>
<dbReference type="InterPro" id="IPR036770">
    <property type="entry name" value="Ankyrin_rpt-contain_sf"/>
</dbReference>
<keyword evidence="3" id="KW-1185">Reference proteome</keyword>
<dbReference type="EMBL" id="JAPCWZ010000010">
    <property type="protein sequence ID" value="KAK8848550.1"/>
    <property type="molecule type" value="Genomic_DNA"/>
</dbReference>
<feature type="region of interest" description="Disordered" evidence="1">
    <location>
        <begin position="195"/>
        <end position="255"/>
    </location>
</feature>
<dbReference type="InterPro" id="IPR002110">
    <property type="entry name" value="Ankyrin_rpt"/>
</dbReference>
<dbReference type="SUPFAM" id="SSF48403">
    <property type="entry name" value="Ankyrin repeat"/>
    <property type="match status" value="1"/>
</dbReference>
<organism evidence="2 3">
    <name type="scientific">Apiospora arundinis</name>
    <dbReference type="NCBI Taxonomy" id="335852"/>
    <lineage>
        <taxon>Eukaryota</taxon>
        <taxon>Fungi</taxon>
        <taxon>Dikarya</taxon>
        <taxon>Ascomycota</taxon>
        <taxon>Pezizomycotina</taxon>
        <taxon>Sordariomycetes</taxon>
        <taxon>Xylariomycetidae</taxon>
        <taxon>Amphisphaeriales</taxon>
        <taxon>Apiosporaceae</taxon>
        <taxon>Apiospora</taxon>
    </lineage>
</organism>
<sequence>MLTFDPNISGPFARINAQLPGGATPLLTCCKNASYGYDVDCFEAMVSLGADLTARDDMGRNCLHRCILYLRLTKPSTKEFEAIRYLVLKGANVNAVDNNGLSVSTYAYERILEHQWMARSSYAGDLWDSVLQSCGYDIENFRCVHRQRKARYLTRSGGYFQMYEYRRSDFEDLWRGREQFCPYWDDKPWPPGTGQDTYSCPRCEDHSPLDIEQEPGGEEGSEDEDESGSEDDSDVETDSNEGGARLTDTYDNEGD</sequence>
<evidence type="ECO:0000313" key="2">
    <source>
        <dbReference type="EMBL" id="KAK8848550.1"/>
    </source>
</evidence>
<reference evidence="2 3" key="1">
    <citation type="journal article" date="2024" name="IMA Fungus">
        <title>Apiospora arundinis, a panoply of carbohydrate-active enzymes and secondary metabolites.</title>
        <authorList>
            <person name="Sorensen T."/>
            <person name="Petersen C."/>
            <person name="Muurmann A.T."/>
            <person name="Christiansen J.V."/>
            <person name="Brundto M.L."/>
            <person name="Overgaard C.K."/>
            <person name="Boysen A.T."/>
            <person name="Wollenberg R.D."/>
            <person name="Larsen T.O."/>
            <person name="Sorensen J.L."/>
            <person name="Nielsen K.L."/>
            <person name="Sondergaard T.E."/>
        </authorList>
    </citation>
    <scope>NUCLEOTIDE SEQUENCE [LARGE SCALE GENOMIC DNA]</scope>
    <source>
        <strain evidence="2 3">AAU 773</strain>
    </source>
</reference>
<evidence type="ECO:0000256" key="1">
    <source>
        <dbReference type="SAM" id="MobiDB-lite"/>
    </source>
</evidence>
<protein>
    <submittedName>
        <fullName evidence="2">Ankyrin repeat-containing domain protein</fullName>
    </submittedName>
</protein>
<gene>
    <name evidence="2" type="ORF">PGQ11_015030</name>
</gene>
<dbReference type="Gene3D" id="1.25.40.20">
    <property type="entry name" value="Ankyrin repeat-containing domain"/>
    <property type="match status" value="1"/>
</dbReference>
<proteinExistence type="predicted"/>
<dbReference type="Proteomes" id="UP001390339">
    <property type="component" value="Unassembled WGS sequence"/>
</dbReference>
<accession>A0ABR2HKV7</accession>
<feature type="compositionally biased region" description="Acidic residues" evidence="1">
    <location>
        <begin position="211"/>
        <end position="239"/>
    </location>
</feature>
<comment type="caution">
    <text evidence="2">The sequence shown here is derived from an EMBL/GenBank/DDBJ whole genome shotgun (WGS) entry which is preliminary data.</text>
</comment>